<keyword evidence="2" id="KW-1185">Reference proteome</keyword>
<dbReference type="Proteomes" id="UP000185612">
    <property type="component" value="Unassembled WGS sequence"/>
</dbReference>
<evidence type="ECO:0008006" key="3">
    <source>
        <dbReference type="Google" id="ProtNLM"/>
    </source>
</evidence>
<dbReference type="OrthoDB" id="8912228at2"/>
<dbReference type="Pfam" id="PF01063">
    <property type="entry name" value="Aminotran_4"/>
    <property type="match status" value="1"/>
</dbReference>
<dbReference type="GO" id="GO:0003824">
    <property type="term" value="F:catalytic activity"/>
    <property type="evidence" value="ECO:0007669"/>
    <property type="project" value="InterPro"/>
</dbReference>
<dbReference type="Gene3D" id="3.20.10.10">
    <property type="entry name" value="D-amino Acid Aminotransferase, subunit A, domain 2"/>
    <property type="match status" value="1"/>
</dbReference>
<dbReference type="STRING" id="52770.BSZ40_09310"/>
<sequence length="261" mass="27718">MAPSLPAPELDGRPVTAAQLTNLALTGYGHFTTMCLTARGVRGLTLHLERLAADCAALFGVTLDVEHVRACLRRWRGQQAVVRVTIFDPELHLGNLAAPAHPAVLLTARPLPPGSPLRLATARGVRSLPHRKHLGMCPALWAARTARLAGADDALLLTATGHIAELTTANLGMVRDGTLTWAQGASLAGVTQRLLDAALPGRTRYQPLRVADLPGADLVLATNAVAGVRAVTHIDGQELPSGQAVQDWLTQVYRTIPEEQP</sequence>
<name>A0A1Q5PU41_9ACTO</name>
<reference evidence="2" key="1">
    <citation type="submission" date="2016-12" db="EMBL/GenBank/DDBJ databases">
        <authorList>
            <person name="Meng X."/>
        </authorList>
    </citation>
    <scope>NUCLEOTIDE SEQUENCE [LARGE SCALE GENOMIC DNA]</scope>
    <source>
        <strain evidence="2">DSM 20732</strain>
    </source>
</reference>
<evidence type="ECO:0000313" key="1">
    <source>
        <dbReference type="EMBL" id="OKL51093.1"/>
    </source>
</evidence>
<dbReference type="Gene3D" id="3.30.470.10">
    <property type="match status" value="1"/>
</dbReference>
<organism evidence="1 2">
    <name type="scientific">Buchananella hordeovulneris</name>
    <dbReference type="NCBI Taxonomy" id="52770"/>
    <lineage>
        <taxon>Bacteria</taxon>
        <taxon>Bacillati</taxon>
        <taxon>Actinomycetota</taxon>
        <taxon>Actinomycetes</taxon>
        <taxon>Actinomycetales</taxon>
        <taxon>Actinomycetaceae</taxon>
        <taxon>Buchananella</taxon>
    </lineage>
</organism>
<accession>A0A1Q5PU41</accession>
<proteinExistence type="predicted"/>
<dbReference type="NCBIfam" id="NF006734">
    <property type="entry name" value="PRK09266.1"/>
    <property type="match status" value="1"/>
</dbReference>
<gene>
    <name evidence="1" type="ORF">BSZ40_09310</name>
</gene>
<dbReference type="InterPro" id="IPR036038">
    <property type="entry name" value="Aminotransferase-like"/>
</dbReference>
<protein>
    <recommendedName>
        <fullName evidence="3">Aminotransferase</fullName>
    </recommendedName>
</protein>
<dbReference type="AlphaFoldDB" id="A0A1Q5PU41"/>
<dbReference type="InterPro" id="IPR043131">
    <property type="entry name" value="BCAT-like_N"/>
</dbReference>
<dbReference type="EMBL" id="MQVS01000010">
    <property type="protein sequence ID" value="OKL51093.1"/>
    <property type="molecule type" value="Genomic_DNA"/>
</dbReference>
<evidence type="ECO:0000313" key="2">
    <source>
        <dbReference type="Proteomes" id="UP000185612"/>
    </source>
</evidence>
<dbReference type="InParanoid" id="A0A1Q5PU41"/>
<dbReference type="InterPro" id="IPR001544">
    <property type="entry name" value="Aminotrans_IV"/>
</dbReference>
<dbReference type="InterPro" id="IPR043132">
    <property type="entry name" value="BCAT-like_C"/>
</dbReference>
<dbReference type="SUPFAM" id="SSF56752">
    <property type="entry name" value="D-aminoacid aminotransferase-like PLP-dependent enzymes"/>
    <property type="match status" value="1"/>
</dbReference>
<dbReference type="RefSeq" id="WP_073825627.1">
    <property type="nucleotide sequence ID" value="NZ_MQVS01000010.1"/>
</dbReference>
<comment type="caution">
    <text evidence="1">The sequence shown here is derived from an EMBL/GenBank/DDBJ whole genome shotgun (WGS) entry which is preliminary data.</text>
</comment>